<dbReference type="PANTHER" id="PTHR23303:SF14">
    <property type="entry name" value="BOS COMPLEX SUBUNIT NOMO1-RELATED"/>
    <property type="match status" value="1"/>
</dbReference>
<feature type="compositionally biased region" description="Low complexity" evidence="4">
    <location>
        <begin position="1818"/>
        <end position="1836"/>
    </location>
</feature>
<accession>A0ABU2C499</accession>
<dbReference type="PANTHER" id="PTHR23303">
    <property type="entry name" value="CARBOXYPEPTIDASE REGULATORY REGION-CONTAINING"/>
    <property type="match status" value="1"/>
</dbReference>
<feature type="domain" description="SD-repeat containing protein B" evidence="7">
    <location>
        <begin position="1625"/>
        <end position="1702"/>
    </location>
</feature>
<feature type="domain" description="DUF7933" evidence="8">
    <location>
        <begin position="1074"/>
        <end position="1201"/>
    </location>
</feature>
<keyword evidence="10" id="KW-1185">Reference proteome</keyword>
<feature type="domain" description="DUF7933" evidence="8">
    <location>
        <begin position="1350"/>
        <end position="1476"/>
    </location>
</feature>
<feature type="domain" description="SD-repeat containing protein B" evidence="7">
    <location>
        <begin position="1748"/>
        <end position="1849"/>
    </location>
</feature>
<evidence type="ECO:0000313" key="9">
    <source>
        <dbReference type="EMBL" id="MDR7376153.1"/>
    </source>
</evidence>
<feature type="domain" description="DUF11" evidence="6">
    <location>
        <begin position="2293"/>
        <end position="2396"/>
    </location>
</feature>
<dbReference type="Pfam" id="PF17210">
    <property type="entry name" value="SdrD_B"/>
    <property type="match status" value="3"/>
</dbReference>
<protein>
    <submittedName>
        <fullName evidence="9">Repeat protein (TIGR01451 family)</fullName>
    </submittedName>
</protein>
<feature type="transmembrane region" description="Helical" evidence="5">
    <location>
        <begin position="49"/>
        <end position="74"/>
    </location>
</feature>
<feature type="domain" description="SD-repeat containing protein B" evidence="7">
    <location>
        <begin position="2006"/>
        <end position="2069"/>
    </location>
</feature>
<dbReference type="InterPro" id="IPR001434">
    <property type="entry name" value="OmcB-like_DUF11"/>
</dbReference>
<dbReference type="InterPro" id="IPR057693">
    <property type="entry name" value="DUF7933"/>
</dbReference>
<evidence type="ECO:0000313" key="10">
    <source>
        <dbReference type="Proteomes" id="UP001180487"/>
    </source>
</evidence>
<feature type="region of interest" description="Disordered" evidence="4">
    <location>
        <begin position="2570"/>
        <end position="2601"/>
    </location>
</feature>
<evidence type="ECO:0000256" key="5">
    <source>
        <dbReference type="SAM" id="Phobius"/>
    </source>
</evidence>
<dbReference type="InterPro" id="IPR051417">
    <property type="entry name" value="SDr/BOS_complex"/>
</dbReference>
<dbReference type="InterPro" id="IPR047589">
    <property type="entry name" value="DUF11_rpt"/>
</dbReference>
<dbReference type="Pfam" id="PF01345">
    <property type="entry name" value="DUF11"/>
    <property type="match status" value="2"/>
</dbReference>
<dbReference type="RefSeq" id="WP_310370892.1">
    <property type="nucleotide sequence ID" value="NZ_JAVDXT010000001.1"/>
</dbReference>
<dbReference type="Proteomes" id="UP001180487">
    <property type="component" value="Unassembled WGS sequence"/>
</dbReference>
<comment type="subcellular location">
    <subcellularLocation>
        <location evidence="1">Secreted</location>
    </subcellularLocation>
</comment>
<feature type="domain" description="DUF7933" evidence="8">
    <location>
        <begin position="937"/>
        <end position="1067"/>
    </location>
</feature>
<feature type="domain" description="DUF11" evidence="6">
    <location>
        <begin position="1870"/>
        <end position="1995"/>
    </location>
</feature>
<evidence type="ECO:0000256" key="4">
    <source>
        <dbReference type="SAM" id="MobiDB-lite"/>
    </source>
</evidence>
<feature type="region of interest" description="Disordered" evidence="4">
    <location>
        <begin position="1812"/>
        <end position="1837"/>
    </location>
</feature>
<dbReference type="Gene3D" id="2.60.40.10">
    <property type="entry name" value="Immunoglobulins"/>
    <property type="match status" value="5"/>
</dbReference>
<dbReference type="Pfam" id="PF25564">
    <property type="entry name" value="DUF7933"/>
    <property type="match status" value="6"/>
</dbReference>
<name>A0ABU2C499_9BURK</name>
<feature type="domain" description="DUF7933" evidence="8">
    <location>
        <begin position="660"/>
        <end position="775"/>
    </location>
</feature>
<sequence>MGSTHRGGWTEAVRNAERALFKRCFIQLARRLVGWGLAPRAMACGLRNLGLAVVSFGFAGSALAALGASVTLLAGDPTQIYPGQTTRLQITLSNNNILAPITAVGFSNLLPGTLPNGLRVTGAATYTCTDPAGPSTFAGTGVLTTTGQSISLSGGVIPPRSGSVDGGCTIVVPVTAGTSTGNTATYSYTIADGAVTGNDGAAVQNVGAVQQSVNVVALVQPGLSKVFGTGTVVLGGASTSLSVTLTNSNPVEIPNFTVTDLFPQLGGSAVIQVASPSGAIASCNNGGASPVVTASSGGNNFSAIGTLPARSGAVNGSCTFTVNVVAAHTNGSYSITQTNTINRSTQFSNDLGIPAANNATADITVRSPLQVSKTVDATSLSNGGAGRFTITLGNSSTSALAISSLVDDAIDGGAAGNLNAYGLKVTGQATSCGGSVVATTNNTGVALTGGSIPAGGSCVVTVDFTGTVQSPNTPRAYTNSLAVGAVDVGNPAIVSQPASSTVTVYQNLNVNKTVSPNNPEPGNPVRYQVTLQNWSSTAITDLVFPDTLQQGQTFLTGTIGGINYTPSGCGVSVTNGAVLGASAITFGSIAVPARASVSSPGTCTVTFWAMVSSAAAANASFDNILAAGSVCYGSGPQVCYGSATSASGSIHAGAVLAAIKSFSPAGPLSEGAVSRVTVRLDNLSANPLTNVTLGDNLPAAVSGGGQMRVANPANAATTCTGSPVLTATPNATSFSLNGATVPARASNGAGAAGSCVVQFDVVGPAGTFNNTATVTGTETYGNGLTHTLAPQNSNTAVLVYTSSLAASKSFSPTSVSSGGSSRVTVRLNNNGAVALTQVAATDPLPSGMLLAPVPNAYTTCAGSTAVTATPGASSISLTGASIAGGSSCDLVFDVVATGSANWVNSIPAGNITAAGGVFNQTAVSATLAFNAPSGLTVAKATNPSTLTFPGQVSQLTITVNNGTQNVTGLRLTDYFTANGTAAGGTNGMVVAANPATATTCPGGVVTAVAGAESVSLSGAAMAANTACTVVVNVTSVAVGGITNFIPAGSIATDQGLSNSGQATTSLTTQSNLGLTKQFTPKVVQPGSRSRLRITFFNATAQPVSNLSVVDNLPTGVTVPSGFNPSTTCTGATVSAPTAGQVQVAGGNLGAANGAISTSCYAEVDVLVAAQGDYTNTIPAGAISASSSGVGVSNSQLATDVLRAKAPLVVHKAIDGQTLDAGNPAGFSTGSATRSAGSAATLTIRITNPNATALTALALTDSLPSGLVVAITPNASTTCTGGTVQAVASGTSVRISGATLAANASCNLLVDVLSNISGTYTNTIAVGAITTFEGISNEEPTSARLQVSTPPVVSKQFAPPVIPPNGTSTLTVFLGNDNPTALTLTAALVDTLPTAPGPVLVAATPNVQTTCPGTVTAAAASSTVSYASGALIPAGGCSISVQVTAATPGTHTNSIAAGALQTNLGNNQQAANAPLTVSTQGFISGRVFRDNNLTPNGTFESGVDTPISGVSVELRAGNSCAGPLVTQGGLANPVATDVLGNYIFAGLPAATYSVCELVQPSNTVNGITTAGSLVLTGGSTGTAGSASNPSATSSQIVGIVLNGDGAGGQITGSTQNNFAEIVPSTIAGSVFLDTNNNGIRNGADTSLAGVVIELLNSANAVVASTTTAADGSYSFGNLLPGTYSVREPNQPAGTSNGVTSAGSVPNGGTAGTASTPAVLPSAIRSIVLPPNTQSVANDFAEIPNGRSVSGRVFLDYNNNGVLNNPPDHGIGGQTVALTGTDINGNPVSLTTTTAADGSFRFSAVPEGSNYTLTQASQPTGTNNGTVTAGSTGGAASNPTVTSSRITGIALSGANVVSAENNFAEIPGAVPDLALAKTHAPSNFASGSSSGYFTLTPRNIGTVATSGTITLTDTLPTGMTVAALATGTGWTCTGAVGGSVVSCTSTTEIAAGASGNPVVVRVAVASGLTGQVLTNTALVSGGGEPAGFDGNNSASDSVVLVSAATVSGSVWRDANHDRVKDLGESVVPDWTVELLNNGVLVATTQTDSNGAYSFTALAPGAGYEVRFREPSTNYLYGRPVPNEIGQSYASGVVGSGNPGGADNSQGVLHNINLLPGDNILQQSLPLDPAGVVYDAVTRLPVQGAVVTLSGPPGFDASQLLGGALSQTTGSAGRYQFLLFSTAPAGVYTLSVTAPAGYAPGASTLIPACAATLAVSAGPPDPAIVQTSDTAPTAAAGNPLTTPGACASTSAGLSSGAATTQYYFSFNLNPAFPGASANVVNNHIPVDPMNATGFVLSKTGSRRVAEVGDTLLYTIVVRRTAGSSLPQVTVRDRLPAGFTYIRGTARVNGLAAPDPAGGLGPVLGFTVGGLSLNQSTTLTYRVRVGVGSMQGTGINTARAYGCTTAAGCLTAALQPVASSIDSNEGAHQVQVTGGVFTDQACVLGKIFVDCNGNHIQDAEELGISGVRLYFESGQYLVSDSEGKYSQCGLTPNSHVLKVDPRTLPTGSRLTTSSNRNLGDANSLFIDLKNGELHRADFVEGSCSNPVVEQVKARRAQGEIRSVEAEKLKGPALRFESKPVRMPKQATDSANQPIVQPREGANGAR</sequence>
<keyword evidence="2" id="KW-0964">Secreted</keyword>
<comment type="caution">
    <text evidence="9">The sequence shown here is derived from an EMBL/GenBank/DDBJ whole genome shotgun (WGS) entry which is preliminary data.</text>
</comment>
<dbReference type="InterPro" id="IPR008969">
    <property type="entry name" value="CarboxyPept-like_regulatory"/>
</dbReference>
<reference evidence="9 10" key="1">
    <citation type="submission" date="2023-07" db="EMBL/GenBank/DDBJ databases">
        <title>Sorghum-associated microbial communities from plants grown in Nebraska, USA.</title>
        <authorList>
            <person name="Schachtman D."/>
        </authorList>
    </citation>
    <scope>NUCLEOTIDE SEQUENCE [LARGE SCALE GENOMIC DNA]</scope>
    <source>
        <strain evidence="9 10">BE313</strain>
    </source>
</reference>
<dbReference type="InterPro" id="IPR033764">
    <property type="entry name" value="Sdr_B"/>
</dbReference>
<keyword evidence="5" id="KW-0472">Membrane</keyword>
<evidence type="ECO:0000256" key="2">
    <source>
        <dbReference type="ARBA" id="ARBA00022525"/>
    </source>
</evidence>
<feature type="domain" description="DUF7933" evidence="8">
    <location>
        <begin position="807"/>
        <end position="928"/>
    </location>
</feature>
<keyword evidence="5" id="KW-0812">Transmembrane</keyword>
<evidence type="ECO:0000259" key="6">
    <source>
        <dbReference type="Pfam" id="PF01345"/>
    </source>
</evidence>
<dbReference type="SUPFAM" id="SSF49464">
    <property type="entry name" value="Carboxypeptidase regulatory domain-like"/>
    <property type="match status" value="1"/>
</dbReference>
<dbReference type="EMBL" id="JAVDXT010000001">
    <property type="protein sequence ID" value="MDR7376153.1"/>
    <property type="molecule type" value="Genomic_DNA"/>
</dbReference>
<organism evidence="9 10">
    <name type="scientific">Rhodoferax ferrireducens</name>
    <dbReference type="NCBI Taxonomy" id="192843"/>
    <lineage>
        <taxon>Bacteria</taxon>
        <taxon>Pseudomonadati</taxon>
        <taxon>Pseudomonadota</taxon>
        <taxon>Betaproteobacteria</taxon>
        <taxon>Burkholderiales</taxon>
        <taxon>Comamonadaceae</taxon>
        <taxon>Rhodoferax</taxon>
    </lineage>
</organism>
<evidence type="ECO:0000256" key="1">
    <source>
        <dbReference type="ARBA" id="ARBA00004613"/>
    </source>
</evidence>
<dbReference type="InterPro" id="IPR013783">
    <property type="entry name" value="Ig-like_fold"/>
</dbReference>
<dbReference type="NCBIfam" id="TIGR01451">
    <property type="entry name" value="B_ant_repeat"/>
    <property type="match status" value="2"/>
</dbReference>
<feature type="domain" description="DUF7933" evidence="8">
    <location>
        <begin position="1232"/>
        <end position="1346"/>
    </location>
</feature>
<proteinExistence type="predicted"/>
<dbReference type="SUPFAM" id="SSF117074">
    <property type="entry name" value="Hypothetical protein PA1324"/>
    <property type="match status" value="3"/>
</dbReference>
<keyword evidence="3" id="KW-0732">Signal</keyword>
<evidence type="ECO:0000259" key="8">
    <source>
        <dbReference type="Pfam" id="PF25564"/>
    </source>
</evidence>
<evidence type="ECO:0000259" key="7">
    <source>
        <dbReference type="Pfam" id="PF17210"/>
    </source>
</evidence>
<keyword evidence="5" id="KW-1133">Transmembrane helix</keyword>
<gene>
    <name evidence="9" type="ORF">J2X19_000811</name>
</gene>
<dbReference type="Gene3D" id="2.60.40.1120">
    <property type="entry name" value="Carboxypeptidase-like, regulatory domain"/>
    <property type="match status" value="1"/>
</dbReference>
<evidence type="ECO:0000256" key="3">
    <source>
        <dbReference type="ARBA" id="ARBA00022729"/>
    </source>
</evidence>